<feature type="domain" description="tRNA/rRNA methyltransferase SpoU type" evidence="3">
    <location>
        <begin position="2"/>
        <end position="114"/>
    </location>
</feature>
<evidence type="ECO:0000259" key="3">
    <source>
        <dbReference type="Pfam" id="PF00588"/>
    </source>
</evidence>
<dbReference type="InterPro" id="IPR004441">
    <property type="entry name" value="rRNA_MeTrfase_TrmH"/>
</dbReference>
<gene>
    <name evidence="4" type="ORF">UFOPK1358_01347</name>
</gene>
<reference evidence="4" key="1">
    <citation type="submission" date="2020-05" db="EMBL/GenBank/DDBJ databases">
        <authorList>
            <person name="Chiriac C."/>
            <person name="Salcher M."/>
            <person name="Ghai R."/>
            <person name="Kavagutti S V."/>
        </authorList>
    </citation>
    <scope>NUCLEOTIDE SEQUENCE</scope>
</reference>
<dbReference type="GO" id="GO:0005829">
    <property type="term" value="C:cytosol"/>
    <property type="evidence" value="ECO:0007669"/>
    <property type="project" value="TreeGrafter"/>
</dbReference>
<dbReference type="SUPFAM" id="SSF75217">
    <property type="entry name" value="alpha/beta knot"/>
    <property type="match status" value="1"/>
</dbReference>
<dbReference type="PANTHER" id="PTHR46429:SF1">
    <property type="entry name" value="23S RRNA (GUANOSINE-2'-O-)-METHYLTRANSFERASE RLMB"/>
    <property type="match status" value="1"/>
</dbReference>
<organism evidence="4">
    <name type="scientific">freshwater metagenome</name>
    <dbReference type="NCBI Taxonomy" id="449393"/>
    <lineage>
        <taxon>unclassified sequences</taxon>
        <taxon>metagenomes</taxon>
        <taxon>ecological metagenomes</taxon>
    </lineage>
</organism>
<accession>A0A6J6C5G0</accession>
<dbReference type="PANTHER" id="PTHR46429">
    <property type="entry name" value="23S RRNA (GUANOSINE-2'-O-)-METHYLTRANSFERASE RLMB"/>
    <property type="match status" value="1"/>
</dbReference>
<dbReference type="InterPro" id="IPR029028">
    <property type="entry name" value="Alpha/beta_knot_MTases"/>
</dbReference>
<dbReference type="GO" id="GO:0008173">
    <property type="term" value="F:RNA methyltransferase activity"/>
    <property type="evidence" value="ECO:0007669"/>
    <property type="project" value="InterPro"/>
</dbReference>
<dbReference type="Pfam" id="PF00588">
    <property type="entry name" value="SpoU_methylase"/>
    <property type="match status" value="1"/>
</dbReference>
<evidence type="ECO:0000256" key="1">
    <source>
        <dbReference type="ARBA" id="ARBA00022603"/>
    </source>
</evidence>
<dbReference type="InterPro" id="IPR001537">
    <property type="entry name" value="SpoU_MeTrfase"/>
</dbReference>
<name>A0A6J6C5G0_9ZZZZ</name>
<dbReference type="Gene3D" id="3.40.1280.10">
    <property type="match status" value="1"/>
</dbReference>
<evidence type="ECO:0000313" key="4">
    <source>
        <dbReference type="EMBL" id="CAB4546512.1"/>
    </source>
</evidence>
<sequence>MILPKHRAVHVTPTVTKTAAGAIEYLPMALVGGLPTAIETMKAAGIWTVGLDMDGETAIHNLEVAQSGVCLVLGAEGKGLSRLVRQRCDLTASIPLHGRLGSLNVASAGAVACYEVARLRSN</sequence>
<dbReference type="GO" id="GO:0006396">
    <property type="term" value="P:RNA processing"/>
    <property type="evidence" value="ECO:0007669"/>
    <property type="project" value="InterPro"/>
</dbReference>
<dbReference type="AlphaFoldDB" id="A0A6J6C5G0"/>
<dbReference type="CDD" id="cd18103">
    <property type="entry name" value="SpoU-like_RlmB"/>
    <property type="match status" value="1"/>
</dbReference>
<keyword evidence="2" id="KW-0808">Transferase</keyword>
<dbReference type="InterPro" id="IPR029026">
    <property type="entry name" value="tRNA_m1G_MTases_N"/>
</dbReference>
<dbReference type="EMBL" id="CAEZSF010000140">
    <property type="protein sequence ID" value="CAB4546512.1"/>
    <property type="molecule type" value="Genomic_DNA"/>
</dbReference>
<keyword evidence="1" id="KW-0489">Methyltransferase</keyword>
<evidence type="ECO:0000256" key="2">
    <source>
        <dbReference type="ARBA" id="ARBA00022679"/>
    </source>
</evidence>
<protein>
    <submittedName>
        <fullName evidence="4">Unannotated protein</fullName>
    </submittedName>
</protein>
<dbReference type="GO" id="GO:0003723">
    <property type="term" value="F:RNA binding"/>
    <property type="evidence" value="ECO:0007669"/>
    <property type="project" value="InterPro"/>
</dbReference>
<dbReference type="GO" id="GO:0032259">
    <property type="term" value="P:methylation"/>
    <property type="evidence" value="ECO:0007669"/>
    <property type="project" value="UniProtKB-KW"/>
</dbReference>
<proteinExistence type="predicted"/>